<reference evidence="1 2" key="1">
    <citation type="submission" date="2019-08" db="EMBL/GenBank/DDBJ databases">
        <authorList>
            <person name="Vazquez-Campos X."/>
        </authorList>
    </citation>
    <scope>NUCLEOTIDE SEQUENCE [LARGE SCALE GENOMIC DNA]</scope>
    <source>
        <strain evidence="1">LFW-283_2</strain>
    </source>
</reference>
<name>A0A5E4LMM2_9ARCH</name>
<evidence type="ECO:0000313" key="2">
    <source>
        <dbReference type="Proteomes" id="UP000789941"/>
    </source>
</evidence>
<sequence length="179" mass="20653">MAKAKPNTKTTKPKTDSKVEITYQRVGDQFFSMEMPSNWEARYLQVKGVDQHNMITFRSPKDVGKTSTSPNAASIQYFDRDELLKFEPQEYANTEAAINPGGKTKAKFSVFNALHGITAITEDLPFKLDKGKVLCDVWTFYIQNPKNLKLFRVSYWCEKKKVDKLQPIFDHMLKSFQLK</sequence>
<proteinExistence type="predicted"/>
<evidence type="ECO:0000313" key="1">
    <source>
        <dbReference type="EMBL" id="VVC03300.1"/>
    </source>
</evidence>
<dbReference type="Proteomes" id="UP000789941">
    <property type="component" value="Unassembled WGS sequence"/>
</dbReference>
<organism evidence="1 2">
    <name type="scientific">Candidatus Bilamarchaeum dharawalense</name>
    <dbReference type="NCBI Taxonomy" id="2885759"/>
    <lineage>
        <taxon>Archaea</taxon>
        <taxon>Candidatus Micrarchaeota</taxon>
        <taxon>Candidatus Micrarchaeia</taxon>
        <taxon>Candidatus Anstonellales</taxon>
        <taxon>Candidatus Bilamarchaeaceae</taxon>
        <taxon>Candidatus Bilamarchaeum</taxon>
    </lineage>
</organism>
<comment type="caution">
    <text evidence="1">The sequence shown here is derived from an EMBL/GenBank/DDBJ whole genome shotgun (WGS) entry which is preliminary data.</text>
</comment>
<dbReference type="EMBL" id="CABMJJ010000007">
    <property type="protein sequence ID" value="VVC03300.1"/>
    <property type="molecule type" value="Genomic_DNA"/>
</dbReference>
<accession>A0A5E4LMM2</accession>
<protein>
    <submittedName>
        <fullName evidence="1">Uncharacterized protein</fullName>
    </submittedName>
</protein>
<gene>
    <name evidence="1" type="ORF">LFW2832_00279</name>
</gene>
<dbReference type="AlphaFoldDB" id="A0A5E4LMM2"/>